<dbReference type="EMBL" id="JAYMYS010000008">
    <property type="protein sequence ID" value="KAK7386049.1"/>
    <property type="molecule type" value="Genomic_DNA"/>
</dbReference>
<comment type="pathway">
    <text evidence="2">Protein modification; protein ubiquitination.</text>
</comment>
<dbReference type="GO" id="GO:0012505">
    <property type="term" value="C:endomembrane system"/>
    <property type="evidence" value="ECO:0007669"/>
    <property type="project" value="UniProtKB-SubCell"/>
</dbReference>
<organism evidence="7 8">
    <name type="scientific">Psophocarpus tetragonolobus</name>
    <name type="common">Winged bean</name>
    <name type="synonym">Dolichos tetragonolobus</name>
    <dbReference type="NCBI Taxonomy" id="3891"/>
    <lineage>
        <taxon>Eukaryota</taxon>
        <taxon>Viridiplantae</taxon>
        <taxon>Streptophyta</taxon>
        <taxon>Embryophyta</taxon>
        <taxon>Tracheophyta</taxon>
        <taxon>Spermatophyta</taxon>
        <taxon>Magnoliopsida</taxon>
        <taxon>eudicotyledons</taxon>
        <taxon>Gunneridae</taxon>
        <taxon>Pentapetalae</taxon>
        <taxon>rosids</taxon>
        <taxon>fabids</taxon>
        <taxon>Fabales</taxon>
        <taxon>Fabaceae</taxon>
        <taxon>Papilionoideae</taxon>
        <taxon>50 kb inversion clade</taxon>
        <taxon>NPAAA clade</taxon>
        <taxon>indigoferoid/millettioid clade</taxon>
        <taxon>Phaseoleae</taxon>
        <taxon>Psophocarpus</taxon>
    </lineage>
</organism>
<dbReference type="InterPro" id="IPR000210">
    <property type="entry name" value="BTB/POZ_dom"/>
</dbReference>
<dbReference type="PROSITE" id="PS51649">
    <property type="entry name" value="NPH3"/>
    <property type="match status" value="1"/>
</dbReference>
<evidence type="ECO:0000256" key="1">
    <source>
        <dbReference type="ARBA" id="ARBA00004184"/>
    </source>
</evidence>
<sequence>MIVSIFIVSTNMEVASPKDYSVASSPFSSPNVGALLKIKVITWSQQTGLPVSVRVRVKDKMFNLHKFPLASKSGYLKKRLNETSEVELPETFPGGPETFEMIVLFIYGSSTLIDPFNVVALRCAAEFLEMTEDHCSGNLCERFDLYLNQVVLQSWDDTLIALQRCQMLLPWSEDLLIASRCIESLAFMACMEVLDPERRRDTPIVTVEELVSKDWSCEIMKDVVSKDLWMRDLIALPFDFFKRVIGSLRKQGMKEKYVTPIIVFYANKWVLSKKTRRFWESSCGKIEEGGMNSKASVILQGVVDLLPVGGKARKVIPVGFYFALLSRSLELGLRTESKGKLQDQITSLLHFSQVEDFLLPESGTDSMSSSMELETMERIISVYVASNSHVNHTPEASNFSVAELWDAYLFNVAADPNMGPKRFMELIERIPPSYRQNHNPLYKTINSFLKTHPDISQDDKGAVCKYLDCQRLSQEACIEAVQNELMPLRLIVQALFVQQLNTHKAFKECSDSFRYAHCGDMSGSLSSSRYPCSESQNLGQSPYTDGAELSSRPLSFLLQKDNVMQNFKFSPTEYESTSFRIQTLEQELTSLKRSLQLHNIVTKAEPSLIKSQKKMKPCGLETRSLSKRRNPIGQAASCISSVNFASQRRYASRLLKVFRSITLFGSRKLKKKPGTPSQLSKQMRQIPYDLQKKPSFSFHNKVN</sequence>
<evidence type="ECO:0000313" key="7">
    <source>
        <dbReference type="EMBL" id="KAK7386049.1"/>
    </source>
</evidence>
<feature type="domain" description="BTB" evidence="5">
    <location>
        <begin position="51"/>
        <end position="115"/>
    </location>
</feature>
<protein>
    <recommendedName>
        <fullName evidence="9">Phototropic-responsive NPH3 family protein</fullName>
    </recommendedName>
</protein>
<evidence type="ECO:0008006" key="9">
    <source>
        <dbReference type="Google" id="ProtNLM"/>
    </source>
</evidence>
<dbReference type="Pfam" id="PF03000">
    <property type="entry name" value="NPH3"/>
    <property type="match status" value="1"/>
</dbReference>
<name>A0AAN9S1B1_PSOTE</name>
<dbReference type="SMART" id="SM00225">
    <property type="entry name" value="BTB"/>
    <property type="match status" value="1"/>
</dbReference>
<dbReference type="PROSITE" id="PS50097">
    <property type="entry name" value="BTB"/>
    <property type="match status" value="1"/>
</dbReference>
<comment type="subcellular location">
    <subcellularLocation>
        <location evidence="1">Endomembrane system</location>
        <topology evidence="1">Peripheral membrane protein</topology>
    </subcellularLocation>
</comment>
<keyword evidence="3" id="KW-0833">Ubl conjugation pathway</keyword>
<evidence type="ECO:0000259" key="5">
    <source>
        <dbReference type="PROSITE" id="PS50097"/>
    </source>
</evidence>
<keyword evidence="8" id="KW-1185">Reference proteome</keyword>
<dbReference type="Gene3D" id="3.30.710.10">
    <property type="entry name" value="Potassium Channel Kv1.1, Chain A"/>
    <property type="match status" value="1"/>
</dbReference>
<dbReference type="PANTHER" id="PTHR32370">
    <property type="entry name" value="OS12G0117600 PROTEIN"/>
    <property type="match status" value="1"/>
</dbReference>
<dbReference type="SUPFAM" id="SSF54695">
    <property type="entry name" value="POZ domain"/>
    <property type="match status" value="1"/>
</dbReference>
<comment type="similarity">
    <text evidence="4">Belongs to the NPH3 family.</text>
</comment>
<dbReference type="Proteomes" id="UP001386955">
    <property type="component" value="Unassembled WGS sequence"/>
</dbReference>
<feature type="domain" description="NPH3" evidence="6">
    <location>
        <begin position="227"/>
        <end position="501"/>
    </location>
</feature>
<evidence type="ECO:0000256" key="4">
    <source>
        <dbReference type="PROSITE-ProRule" id="PRU00982"/>
    </source>
</evidence>
<evidence type="ECO:0000256" key="2">
    <source>
        <dbReference type="ARBA" id="ARBA00004906"/>
    </source>
</evidence>
<dbReference type="InterPro" id="IPR027356">
    <property type="entry name" value="NPH3_dom"/>
</dbReference>
<reference evidence="7 8" key="1">
    <citation type="submission" date="2024-01" db="EMBL/GenBank/DDBJ databases">
        <title>The genomes of 5 underutilized Papilionoideae crops provide insights into root nodulation and disease resistanc.</title>
        <authorList>
            <person name="Jiang F."/>
        </authorList>
    </citation>
    <scope>NUCLEOTIDE SEQUENCE [LARGE SCALE GENOMIC DNA]</scope>
    <source>
        <strain evidence="7">DUOXIRENSHENG_FW03</strain>
        <tissue evidence="7">Leaves</tissue>
    </source>
</reference>
<dbReference type="Pfam" id="PF00651">
    <property type="entry name" value="BTB"/>
    <property type="match status" value="1"/>
</dbReference>
<gene>
    <name evidence="7" type="ORF">VNO78_32116</name>
</gene>
<dbReference type="InterPro" id="IPR011333">
    <property type="entry name" value="SKP1/BTB/POZ_sf"/>
</dbReference>
<comment type="caution">
    <text evidence="7">The sequence shown here is derived from an EMBL/GenBank/DDBJ whole genome shotgun (WGS) entry which is preliminary data.</text>
</comment>
<dbReference type="AlphaFoldDB" id="A0AAN9S1B1"/>
<evidence type="ECO:0000313" key="8">
    <source>
        <dbReference type="Proteomes" id="UP001386955"/>
    </source>
</evidence>
<accession>A0AAN9S1B1</accession>
<evidence type="ECO:0000256" key="3">
    <source>
        <dbReference type="ARBA" id="ARBA00022786"/>
    </source>
</evidence>
<proteinExistence type="inferred from homology"/>
<dbReference type="InterPro" id="IPR043454">
    <property type="entry name" value="NPH3/RPT2-like"/>
</dbReference>
<evidence type="ECO:0000259" key="6">
    <source>
        <dbReference type="PROSITE" id="PS51649"/>
    </source>
</evidence>